<dbReference type="RefSeq" id="XP_042565818.1">
    <property type="nucleotide sequence ID" value="XM_042709884.1"/>
</dbReference>
<protein>
    <submittedName>
        <fullName evidence="3">Nuclease HARBI1</fullName>
    </submittedName>
</protein>
<dbReference type="KEGG" id="char:116223694"/>
<organism evidence="2 3">
    <name type="scientific">Clupea harengus</name>
    <name type="common">Atlantic herring</name>
    <dbReference type="NCBI Taxonomy" id="7950"/>
    <lineage>
        <taxon>Eukaryota</taxon>
        <taxon>Metazoa</taxon>
        <taxon>Chordata</taxon>
        <taxon>Craniata</taxon>
        <taxon>Vertebrata</taxon>
        <taxon>Euteleostomi</taxon>
        <taxon>Actinopterygii</taxon>
        <taxon>Neopterygii</taxon>
        <taxon>Teleostei</taxon>
        <taxon>Clupei</taxon>
        <taxon>Clupeiformes</taxon>
        <taxon>Clupeoidei</taxon>
        <taxon>Clupeidae</taxon>
        <taxon>Clupea</taxon>
    </lineage>
</organism>
<evidence type="ECO:0000313" key="2">
    <source>
        <dbReference type="Proteomes" id="UP000515152"/>
    </source>
</evidence>
<evidence type="ECO:0000256" key="1">
    <source>
        <dbReference type="SAM" id="MobiDB-lite"/>
    </source>
</evidence>
<gene>
    <name evidence="3" type="primary">LOC116223694</name>
</gene>
<dbReference type="AlphaFoldDB" id="A0A8M1KTN8"/>
<proteinExistence type="predicted"/>
<evidence type="ECO:0000313" key="3">
    <source>
        <dbReference type="RefSeq" id="XP_042565818.1"/>
    </source>
</evidence>
<dbReference type="Proteomes" id="UP000515152">
    <property type="component" value="Chromosome 15"/>
</dbReference>
<reference evidence="3" key="1">
    <citation type="submission" date="2025-08" db="UniProtKB">
        <authorList>
            <consortium name="RefSeq"/>
        </authorList>
    </citation>
    <scope>IDENTIFICATION</scope>
</reference>
<dbReference type="OrthoDB" id="10062286at2759"/>
<keyword evidence="2" id="KW-1185">Reference proteome</keyword>
<accession>A0A8M1KTN8</accession>
<feature type="compositionally biased region" description="Basic and acidic residues" evidence="1">
    <location>
        <begin position="90"/>
        <end position="110"/>
    </location>
</feature>
<sequence length="136" mass="14981">MDMLKGRWRCLDASGGRLLYDPEKVYQISLACCVLHNICLSHGIELREDEMRWLEYAHHCTEKTGPDSPTIPTGRPRIIPYHDGVEEEAGEGRRHPDAGRAEEETGDGRRGPMLVQQVHAAADTSSGAARAAVGAF</sequence>
<dbReference type="GeneID" id="116223694"/>
<name>A0A8M1KTN8_CLUHA</name>
<feature type="region of interest" description="Disordered" evidence="1">
    <location>
        <begin position="85"/>
        <end position="110"/>
    </location>
</feature>